<keyword evidence="3" id="KW-1185">Reference proteome</keyword>
<dbReference type="Proteomes" id="UP000537126">
    <property type="component" value="Unassembled WGS sequence"/>
</dbReference>
<dbReference type="GO" id="GO:0016788">
    <property type="term" value="F:hydrolase activity, acting on ester bonds"/>
    <property type="evidence" value="ECO:0007669"/>
    <property type="project" value="UniProtKB-ARBA"/>
</dbReference>
<evidence type="ECO:0000313" key="2">
    <source>
        <dbReference type="EMBL" id="NIK74124.1"/>
    </source>
</evidence>
<reference evidence="2 3" key="1">
    <citation type="submission" date="2020-03" db="EMBL/GenBank/DDBJ databases">
        <title>Genomic Encyclopedia of Type Strains, Phase IV (KMG-IV): sequencing the most valuable type-strain genomes for metagenomic binning, comparative biology and taxonomic classification.</title>
        <authorList>
            <person name="Goeker M."/>
        </authorList>
    </citation>
    <scope>NUCLEOTIDE SEQUENCE [LARGE SCALE GENOMIC DNA]</scope>
    <source>
        <strain evidence="2 3">DSM 5718</strain>
    </source>
</reference>
<proteinExistence type="predicted"/>
<dbReference type="RefSeq" id="WP_166919497.1">
    <property type="nucleotide sequence ID" value="NZ_JAASRN010000002.1"/>
</dbReference>
<name>A0A846MRB2_9BACT</name>
<feature type="region of interest" description="Disordered" evidence="1">
    <location>
        <begin position="64"/>
        <end position="89"/>
    </location>
</feature>
<gene>
    <name evidence="2" type="ORF">FHS56_001637</name>
</gene>
<dbReference type="Gene3D" id="2.60.120.1360">
    <property type="match status" value="1"/>
</dbReference>
<dbReference type="SUPFAM" id="SSF52266">
    <property type="entry name" value="SGNH hydrolase"/>
    <property type="match status" value="1"/>
</dbReference>
<accession>A0A846MRB2</accession>
<dbReference type="InterPro" id="IPR036514">
    <property type="entry name" value="SGNH_hydro_sf"/>
</dbReference>
<dbReference type="Gene3D" id="3.40.50.1110">
    <property type="entry name" value="SGNH hydrolase"/>
    <property type="match status" value="2"/>
</dbReference>
<comment type="caution">
    <text evidence="2">The sequence shown here is derived from an EMBL/GenBank/DDBJ whole genome shotgun (WGS) entry which is preliminary data.</text>
</comment>
<evidence type="ECO:0000313" key="3">
    <source>
        <dbReference type="Proteomes" id="UP000537126"/>
    </source>
</evidence>
<organism evidence="2 3">
    <name type="scientific">Thermonema lapsum</name>
    <dbReference type="NCBI Taxonomy" id="28195"/>
    <lineage>
        <taxon>Bacteria</taxon>
        <taxon>Pseudomonadati</taxon>
        <taxon>Bacteroidota</taxon>
        <taxon>Cytophagia</taxon>
        <taxon>Cytophagales</taxon>
        <taxon>Thermonemataceae</taxon>
        <taxon>Thermonema</taxon>
    </lineage>
</organism>
<sequence>MMVQPIRPFVLLLLVGLLFALLMSFMPEQLTLAAWQLRFPTWQNTILKEAPQYADIEIITKRLEQPETPPAPIDTLPHPDSTMQPPPEPQAGRFDYAPGQDTLLYPFFRLLDALKSGQLQESIHVIHFGDSQLEGDRITAELRHSLQSRFGGCGPGLQGITNHLNAKISIYQTNDKHWQWYPLFGKHSKQAPSKYFGLLGNMYVFVPTIKDKTLHIITSTSGKKEKTLYNDTLSLYAEADTSGLSKRAKHNPPPAVGIQIGTVYHRSEQAHANDREVQRVKVLFRNPTKAVEVQVLHNGKLSCQQRFEPSESLQLMVCDVPDDFQNIGIHFKAEGMLEVYGSSLECRRGIVVDNVPIRGSSGLEFTKIPADHLRNQLKKLNVKLLIFEFGVNVGEAEDYTFYEEQFYKQLKYFRDLAPDIPILVISTSDRSKKDGIHYVSLKNIDKLRDAQRQAAFRAGCAFWDLFQAMGGLNSMPSWVKEKLANKDYTHFTPRGARLVSEMLYEALMYEYELYKMAQKPRF</sequence>
<dbReference type="AlphaFoldDB" id="A0A846MRB2"/>
<evidence type="ECO:0000256" key="1">
    <source>
        <dbReference type="SAM" id="MobiDB-lite"/>
    </source>
</evidence>
<dbReference type="EMBL" id="JAASRN010000002">
    <property type="protein sequence ID" value="NIK74124.1"/>
    <property type="molecule type" value="Genomic_DNA"/>
</dbReference>
<protein>
    <submittedName>
        <fullName evidence="2">Lysophospholipase L1-like esterase</fullName>
    </submittedName>
</protein>